<dbReference type="Gene3D" id="1.10.520.40">
    <property type="entry name" value="CRISPR-associated protein Cse2"/>
    <property type="match status" value="1"/>
</dbReference>
<name>A0A1H5YJ43_9RHOB</name>
<dbReference type="RefSeq" id="WP_104009055.1">
    <property type="nucleotide sequence ID" value="NZ_FNVD01000019.1"/>
</dbReference>
<dbReference type="InterPro" id="IPR013382">
    <property type="entry name" value="CRISPR-assoc_prot_Cse2"/>
</dbReference>
<protein>
    <submittedName>
        <fullName evidence="1">CRISPR system Cascade subunit CasB</fullName>
    </submittedName>
</protein>
<dbReference type="OrthoDB" id="7279660at2"/>
<dbReference type="Proteomes" id="UP000236742">
    <property type="component" value="Unassembled WGS sequence"/>
</dbReference>
<dbReference type="NCBIfam" id="TIGR02548">
    <property type="entry name" value="casB_cse2"/>
    <property type="match status" value="1"/>
</dbReference>
<organism evidence="1 2">
    <name type="scientific">Jhaorihella thermophila</name>
    <dbReference type="NCBI Taxonomy" id="488547"/>
    <lineage>
        <taxon>Bacteria</taxon>
        <taxon>Pseudomonadati</taxon>
        <taxon>Pseudomonadota</taxon>
        <taxon>Alphaproteobacteria</taxon>
        <taxon>Rhodobacterales</taxon>
        <taxon>Paracoccaceae</taxon>
        <taxon>Jhaorihella</taxon>
    </lineage>
</organism>
<sequence>MSTETSGDFGTICLGWWRGLTDPSIGRSRADLARLKRAGGAVDALAIRAVHDLNRKLAAAGHDMRAAPDRLALIAMVLAQVKEHTGPRLAQRMGQGDPKPLSEIRFDRLIRTRDLTKPEELAELATQLRRALAVVGQGANVARLAQDLRWWTDATRARWCFDYYGASQAAPETEQMSEESEA</sequence>
<dbReference type="AlphaFoldDB" id="A0A1H5YJ43"/>
<dbReference type="InterPro" id="IPR038287">
    <property type="entry name" value="Cse2_sf"/>
</dbReference>
<evidence type="ECO:0000313" key="1">
    <source>
        <dbReference type="EMBL" id="SEG24014.1"/>
    </source>
</evidence>
<accession>A0A1H5YJ43</accession>
<keyword evidence="2" id="KW-1185">Reference proteome</keyword>
<gene>
    <name evidence="1" type="ORF">SAMN05421751_11922</name>
</gene>
<proteinExistence type="predicted"/>
<dbReference type="EMBL" id="FNVD01000019">
    <property type="protein sequence ID" value="SEG24014.1"/>
    <property type="molecule type" value="Genomic_DNA"/>
</dbReference>
<dbReference type="CDD" id="cd09731">
    <property type="entry name" value="Cse2_I-E"/>
    <property type="match status" value="1"/>
</dbReference>
<reference evidence="1 2" key="1">
    <citation type="submission" date="2016-10" db="EMBL/GenBank/DDBJ databases">
        <authorList>
            <person name="de Groot N.N."/>
        </authorList>
    </citation>
    <scope>NUCLEOTIDE SEQUENCE [LARGE SCALE GENOMIC DNA]</scope>
    <source>
        <strain evidence="1 2">DSM 23413</strain>
    </source>
</reference>
<evidence type="ECO:0000313" key="2">
    <source>
        <dbReference type="Proteomes" id="UP000236742"/>
    </source>
</evidence>
<dbReference type="Pfam" id="PF09485">
    <property type="entry name" value="CRISPR_Cse2"/>
    <property type="match status" value="1"/>
</dbReference>